<reference evidence="1 2" key="1">
    <citation type="submission" date="2018-08" db="EMBL/GenBank/DDBJ databases">
        <title>Genome and evolution of the arbuscular mycorrhizal fungus Diversispora epigaea (formerly Glomus versiforme) and its bacterial endosymbionts.</title>
        <authorList>
            <person name="Sun X."/>
            <person name="Fei Z."/>
            <person name="Harrison M."/>
        </authorList>
    </citation>
    <scope>NUCLEOTIDE SEQUENCE [LARGE SCALE GENOMIC DNA]</scope>
    <source>
        <strain evidence="1 2">IT104</strain>
    </source>
</reference>
<accession>A0A397G8C1</accession>
<evidence type="ECO:0000313" key="2">
    <source>
        <dbReference type="Proteomes" id="UP000266861"/>
    </source>
</evidence>
<comment type="caution">
    <text evidence="1">The sequence shown here is derived from an EMBL/GenBank/DDBJ whole genome shotgun (WGS) entry which is preliminary data.</text>
</comment>
<dbReference type="PROSITE" id="PS00018">
    <property type="entry name" value="EF_HAND_1"/>
    <property type="match status" value="1"/>
</dbReference>
<evidence type="ECO:0000313" key="1">
    <source>
        <dbReference type="EMBL" id="RHZ45576.1"/>
    </source>
</evidence>
<protein>
    <submittedName>
        <fullName evidence="1">Uncharacterized protein</fullName>
    </submittedName>
</protein>
<gene>
    <name evidence="1" type="ORF">Glove_669g23</name>
</gene>
<dbReference type="EMBL" id="PQFF01000544">
    <property type="protein sequence ID" value="RHZ45576.1"/>
    <property type="molecule type" value="Genomic_DNA"/>
</dbReference>
<sequence>MNNNDWIKLCDKDFVEIYNNLESLQHFRRLTYFRRQVDLHKFYSVKQWKAIYNLVQSISFRDIDDTNILSGDDVTKVFKQSQKKIIKIREDALLFFGFKTRAKGVSDLKATVKLINAIVGNWCGYIIKSKRKLPYKSSDFITQEEIMIKKLDNSKYVSINPILPSYKPKTNNEIQDPFDSILITNNTTSKYAEHKLFDLSSNAIYEKNLSLEMQIQNQLIDSDKEDPSQGICYDDTIIGEASTVEKKISESLITLCSPPTISLSSEYLIKNESDIDTFVLLLQQKIQISSEKLKQWRTKIVFEMRDNQNYWKKERESINEINFLEYKRNFETKMGVPTTSYKKELKKKSLALIKYA</sequence>
<dbReference type="InterPro" id="IPR018247">
    <property type="entry name" value="EF_Hand_1_Ca_BS"/>
</dbReference>
<dbReference type="Proteomes" id="UP000266861">
    <property type="component" value="Unassembled WGS sequence"/>
</dbReference>
<organism evidence="1 2">
    <name type="scientific">Diversispora epigaea</name>
    <dbReference type="NCBI Taxonomy" id="1348612"/>
    <lineage>
        <taxon>Eukaryota</taxon>
        <taxon>Fungi</taxon>
        <taxon>Fungi incertae sedis</taxon>
        <taxon>Mucoromycota</taxon>
        <taxon>Glomeromycotina</taxon>
        <taxon>Glomeromycetes</taxon>
        <taxon>Diversisporales</taxon>
        <taxon>Diversisporaceae</taxon>
        <taxon>Diversispora</taxon>
    </lineage>
</organism>
<keyword evidence="2" id="KW-1185">Reference proteome</keyword>
<dbReference type="OrthoDB" id="2404610at2759"/>
<proteinExistence type="predicted"/>
<name>A0A397G8C1_9GLOM</name>
<dbReference type="AlphaFoldDB" id="A0A397G8C1"/>